<keyword evidence="4" id="KW-1185">Reference proteome</keyword>
<evidence type="ECO:0000313" key="4">
    <source>
        <dbReference type="Proteomes" id="UP001295423"/>
    </source>
</evidence>
<feature type="region of interest" description="Disordered" evidence="1">
    <location>
        <begin position="328"/>
        <end position="365"/>
    </location>
</feature>
<dbReference type="InterPro" id="IPR036865">
    <property type="entry name" value="CRAL-TRIO_dom_sf"/>
</dbReference>
<feature type="region of interest" description="Disordered" evidence="1">
    <location>
        <begin position="474"/>
        <end position="503"/>
    </location>
</feature>
<name>A0AAD2JP10_9STRA</name>
<protein>
    <recommendedName>
        <fullName evidence="2">DUF6824 domain-containing protein</fullName>
    </recommendedName>
</protein>
<dbReference type="Gene3D" id="3.40.525.10">
    <property type="entry name" value="CRAL-TRIO lipid binding domain"/>
    <property type="match status" value="1"/>
</dbReference>
<dbReference type="EMBL" id="CAKOGP040002380">
    <property type="protein sequence ID" value="CAJ1968353.1"/>
    <property type="molecule type" value="Genomic_DNA"/>
</dbReference>
<dbReference type="InterPro" id="IPR036273">
    <property type="entry name" value="CRAL/TRIO_N_dom_sf"/>
</dbReference>
<gene>
    <name evidence="3" type="ORF">CYCCA115_LOCUS23197</name>
</gene>
<comment type="caution">
    <text evidence="3">The sequence shown here is derived from an EMBL/GenBank/DDBJ whole genome shotgun (WGS) entry which is preliminary data.</text>
</comment>
<feature type="compositionally biased region" description="Acidic residues" evidence="1">
    <location>
        <begin position="353"/>
        <end position="365"/>
    </location>
</feature>
<evidence type="ECO:0000313" key="3">
    <source>
        <dbReference type="EMBL" id="CAJ1968353.1"/>
    </source>
</evidence>
<evidence type="ECO:0000259" key="2">
    <source>
        <dbReference type="Pfam" id="PF20710"/>
    </source>
</evidence>
<accession>A0AAD2JP10</accession>
<reference evidence="3" key="1">
    <citation type="submission" date="2023-08" db="EMBL/GenBank/DDBJ databases">
        <authorList>
            <person name="Audoor S."/>
            <person name="Bilcke G."/>
        </authorList>
    </citation>
    <scope>NUCLEOTIDE SEQUENCE</scope>
</reference>
<dbReference type="AlphaFoldDB" id="A0AAD2JP10"/>
<dbReference type="Proteomes" id="UP001295423">
    <property type="component" value="Unassembled WGS sequence"/>
</dbReference>
<feature type="domain" description="DUF6824" evidence="2">
    <location>
        <begin position="388"/>
        <end position="469"/>
    </location>
</feature>
<proteinExistence type="predicted"/>
<evidence type="ECO:0000256" key="1">
    <source>
        <dbReference type="SAM" id="MobiDB-lite"/>
    </source>
</evidence>
<organism evidence="3 4">
    <name type="scientific">Cylindrotheca closterium</name>
    <dbReference type="NCBI Taxonomy" id="2856"/>
    <lineage>
        <taxon>Eukaryota</taxon>
        <taxon>Sar</taxon>
        <taxon>Stramenopiles</taxon>
        <taxon>Ochrophyta</taxon>
        <taxon>Bacillariophyta</taxon>
        <taxon>Bacillariophyceae</taxon>
        <taxon>Bacillariophycidae</taxon>
        <taxon>Bacillariales</taxon>
        <taxon>Bacillariaceae</taxon>
        <taxon>Cylindrotheca</taxon>
    </lineage>
</organism>
<dbReference type="InterPro" id="IPR049227">
    <property type="entry name" value="DUF6824"/>
</dbReference>
<sequence>MMYLNTPTESPNSSPFEFERIRKEVDSIIAQCMNDTTHEERQKSYLEVHGVTNGFDETPAAVQDALEGMKMEIQKITKNRDALTLAESMDEEYVNDPSLHLKFLRGEKFNVKKAAQKFVRHFELKLELFGKSKLVKDIEQEDLGEDDMEALHLGYVQWLPLRDISGRTVTVYFTGKTASKATLLSKLKVFFYLRMIAMEDEVFQKKGMVFISQTGLESEVMEDVDQPAEEFGVKETARLCEALPECTQSVHVCIPNVSSIGAIVAFGVYRFAMAAYNKLVAIRTRIHIGSSQEECFSKLQAFGIPVAVIPKSPADNDYHINLMQRRKRLEHKRRQRKRRQGDGGIRFSSQNDQESEQVEDSDDEGFTVSFDPLDERCNWICAGPAPSDVILGRGRKANNHPGNIRLRTMVDDLIGVYKNTSKREKTEIAQRVVVSIQTNGRFLKENEMIGWVEVPDKVARIKVSHAFRDSYRVKRKQGGDNGQSMVGQKHQLEMPAGKPTRGS</sequence>
<dbReference type="Pfam" id="PF20710">
    <property type="entry name" value="DUF6824"/>
    <property type="match status" value="1"/>
</dbReference>
<feature type="compositionally biased region" description="Basic residues" evidence="1">
    <location>
        <begin position="328"/>
        <end position="339"/>
    </location>
</feature>
<dbReference type="SUPFAM" id="SSF46938">
    <property type="entry name" value="CRAL/TRIO N-terminal domain"/>
    <property type="match status" value="1"/>
</dbReference>